<proteinExistence type="predicted"/>
<evidence type="ECO:0000313" key="2">
    <source>
        <dbReference type="Proteomes" id="UP000031036"/>
    </source>
</evidence>
<dbReference type="EMBL" id="JPKZ01001211">
    <property type="protein sequence ID" value="KHN83192.1"/>
    <property type="molecule type" value="Genomic_DNA"/>
</dbReference>
<comment type="caution">
    <text evidence="1">The sequence shown here is derived from an EMBL/GenBank/DDBJ whole genome shotgun (WGS) entry which is preliminary data.</text>
</comment>
<protein>
    <submittedName>
        <fullName evidence="1">Uncharacterized protein</fullName>
    </submittedName>
</protein>
<dbReference type="AlphaFoldDB" id="A0A0B2VP18"/>
<name>A0A0B2VP18_TOXCA</name>
<dbReference type="Proteomes" id="UP000031036">
    <property type="component" value="Unassembled WGS sequence"/>
</dbReference>
<feature type="non-terminal residue" evidence="1">
    <location>
        <position position="133"/>
    </location>
</feature>
<keyword evidence="2" id="KW-1185">Reference proteome</keyword>
<organism evidence="1 2">
    <name type="scientific">Toxocara canis</name>
    <name type="common">Canine roundworm</name>
    <dbReference type="NCBI Taxonomy" id="6265"/>
    <lineage>
        <taxon>Eukaryota</taxon>
        <taxon>Metazoa</taxon>
        <taxon>Ecdysozoa</taxon>
        <taxon>Nematoda</taxon>
        <taxon>Chromadorea</taxon>
        <taxon>Rhabditida</taxon>
        <taxon>Spirurina</taxon>
        <taxon>Ascaridomorpha</taxon>
        <taxon>Ascaridoidea</taxon>
        <taxon>Toxocaridae</taxon>
        <taxon>Toxocara</taxon>
    </lineage>
</organism>
<accession>A0A0B2VP18</accession>
<sequence>MCASLNDIHMYSNKQQTLQIIQLANTSLLLSELAGYSLQASRILQTCTGGTSEYGLFGFFVRNISCVPYWNELSHSFPLAEIYRRKKCCTTIRCICWLLCIICKSALEECQWAHVDHRGNAGGDERLSCNGKA</sequence>
<reference evidence="1 2" key="1">
    <citation type="submission" date="2014-11" db="EMBL/GenBank/DDBJ databases">
        <title>Genetic blueprint of the zoonotic pathogen Toxocara canis.</title>
        <authorList>
            <person name="Zhu X.-Q."/>
            <person name="Korhonen P.K."/>
            <person name="Cai H."/>
            <person name="Young N.D."/>
            <person name="Nejsum P."/>
            <person name="von Samson-Himmelstjerna G."/>
            <person name="Boag P.R."/>
            <person name="Tan P."/>
            <person name="Li Q."/>
            <person name="Min J."/>
            <person name="Yang Y."/>
            <person name="Wang X."/>
            <person name="Fang X."/>
            <person name="Hall R.S."/>
            <person name="Hofmann A."/>
            <person name="Sternberg P.W."/>
            <person name="Jex A.R."/>
            <person name="Gasser R.B."/>
        </authorList>
    </citation>
    <scope>NUCLEOTIDE SEQUENCE [LARGE SCALE GENOMIC DNA]</scope>
    <source>
        <strain evidence="1">PN_DK_2014</strain>
    </source>
</reference>
<gene>
    <name evidence="1" type="ORF">Tcan_01384</name>
</gene>
<evidence type="ECO:0000313" key="1">
    <source>
        <dbReference type="EMBL" id="KHN83192.1"/>
    </source>
</evidence>